<evidence type="ECO:0000256" key="5">
    <source>
        <dbReference type="ARBA" id="ARBA00022792"/>
    </source>
</evidence>
<dbReference type="InterPro" id="IPR000872">
    <property type="entry name" value="Tafazzin"/>
</dbReference>
<organism evidence="15 16">
    <name type="scientific">Strongylocentrotus purpuratus</name>
    <name type="common">Purple sea urchin</name>
    <dbReference type="NCBI Taxonomy" id="7668"/>
    <lineage>
        <taxon>Eukaryota</taxon>
        <taxon>Metazoa</taxon>
        <taxon>Echinodermata</taxon>
        <taxon>Eleutherozoa</taxon>
        <taxon>Echinozoa</taxon>
        <taxon>Echinoidea</taxon>
        <taxon>Euechinoidea</taxon>
        <taxon>Echinacea</taxon>
        <taxon>Camarodonta</taxon>
        <taxon>Echinidea</taxon>
        <taxon>Strongylocentrotidae</taxon>
        <taxon>Strongylocentrotus</taxon>
    </lineage>
</organism>
<keyword evidence="4" id="KW-1000">Mitochondrion outer membrane</keyword>
<dbReference type="OMA" id="WHTLFFS"/>
<dbReference type="Pfam" id="PF01553">
    <property type="entry name" value="Acyltransferase"/>
    <property type="match status" value="1"/>
</dbReference>
<evidence type="ECO:0000256" key="6">
    <source>
        <dbReference type="ARBA" id="ARBA00023098"/>
    </source>
</evidence>
<comment type="similarity">
    <text evidence="2 13">Belongs to the taffazin family.</text>
</comment>
<keyword evidence="7" id="KW-0496">Mitochondrion</keyword>
<reference evidence="15" key="2">
    <citation type="submission" date="2021-01" db="UniProtKB">
        <authorList>
            <consortium name="EnsemblMetazoa"/>
        </authorList>
    </citation>
    <scope>IDENTIFICATION</scope>
</reference>
<dbReference type="GO" id="GO:0047184">
    <property type="term" value="F:1-acylglycerophosphocholine O-acyltransferase activity"/>
    <property type="evidence" value="ECO:0000318"/>
    <property type="project" value="GO_Central"/>
</dbReference>
<evidence type="ECO:0000256" key="3">
    <source>
        <dbReference type="ARBA" id="ARBA00022679"/>
    </source>
</evidence>
<evidence type="ECO:0000313" key="16">
    <source>
        <dbReference type="Proteomes" id="UP000007110"/>
    </source>
</evidence>
<keyword evidence="5" id="KW-0999">Mitochondrion inner membrane</keyword>
<dbReference type="KEGG" id="spu:591740"/>
<dbReference type="SMART" id="SM00563">
    <property type="entry name" value="PlsC"/>
    <property type="match status" value="1"/>
</dbReference>
<proteinExistence type="inferred from homology"/>
<evidence type="ECO:0000256" key="12">
    <source>
        <dbReference type="ARBA" id="ARBA00049543"/>
    </source>
</evidence>
<dbReference type="CDD" id="cd07989">
    <property type="entry name" value="LPLAT_AGPAT-like"/>
    <property type="match status" value="1"/>
</dbReference>
<comment type="subcellular location">
    <subcellularLocation>
        <location evidence="1">Mitochondrion inner membrane</location>
        <topology evidence="1">Peripheral membrane protein</topology>
        <orientation evidence="1">Intermembrane side</orientation>
    </subcellularLocation>
    <subcellularLocation>
        <location evidence="10">Mitochondrion outer membrane</location>
        <topology evidence="10">Peripheral membrane protein</topology>
        <orientation evidence="10">Intermembrane side</orientation>
    </subcellularLocation>
</comment>
<reference evidence="16" key="1">
    <citation type="submission" date="2015-02" db="EMBL/GenBank/DDBJ databases">
        <title>Genome sequencing for Strongylocentrotus purpuratus.</title>
        <authorList>
            <person name="Murali S."/>
            <person name="Liu Y."/>
            <person name="Vee V."/>
            <person name="English A."/>
            <person name="Wang M."/>
            <person name="Skinner E."/>
            <person name="Han Y."/>
            <person name="Muzny D.M."/>
            <person name="Worley K.C."/>
            <person name="Gibbs R.A."/>
        </authorList>
    </citation>
    <scope>NUCLEOTIDE SEQUENCE</scope>
</reference>
<dbReference type="GO" id="GO:0005741">
    <property type="term" value="C:mitochondrial outer membrane"/>
    <property type="evidence" value="ECO:0007669"/>
    <property type="project" value="UniProtKB-SubCell"/>
</dbReference>
<dbReference type="GO" id="GO:0031966">
    <property type="term" value="C:mitochondrial membrane"/>
    <property type="evidence" value="ECO:0000318"/>
    <property type="project" value="GO_Central"/>
</dbReference>
<keyword evidence="3" id="KW-0808">Transferase</keyword>
<dbReference type="AlphaFoldDB" id="A0A7M7RGA1"/>
<dbReference type="RefSeq" id="XP_796385.3">
    <property type="nucleotide sequence ID" value="XM_791292.5"/>
</dbReference>
<accession>A0A7M7RGA1</accession>
<keyword evidence="16" id="KW-1185">Reference proteome</keyword>
<evidence type="ECO:0000256" key="8">
    <source>
        <dbReference type="ARBA" id="ARBA00023136"/>
    </source>
</evidence>
<evidence type="ECO:0000256" key="13">
    <source>
        <dbReference type="RuleBase" id="RU365062"/>
    </source>
</evidence>
<comment type="catalytic activity">
    <reaction evidence="12">
        <text>1,2-di-(9Z-octadecenoyl)-sn-glycero-3-phosphocholine + 1-hexadecanoyl-sn-glycero-3-phosphocholine = 1-hexadecanoyl-2-(9Z-octadecenoyl)-sn-glycero-3-phosphocholine + 1-(9Z-octadecenoyl)-sn-glycero-3-phosphocholine</text>
        <dbReference type="Rhea" id="RHEA:43816"/>
        <dbReference type="ChEBI" id="CHEBI:28610"/>
        <dbReference type="ChEBI" id="CHEBI:72998"/>
        <dbReference type="ChEBI" id="CHEBI:73001"/>
        <dbReference type="ChEBI" id="CHEBI:74669"/>
    </reaction>
    <physiologicalReaction direction="left-to-right" evidence="12">
        <dbReference type="Rhea" id="RHEA:43817"/>
    </physiologicalReaction>
    <physiologicalReaction direction="right-to-left" evidence="12">
        <dbReference type="Rhea" id="RHEA:43818"/>
    </physiologicalReaction>
</comment>
<dbReference type="GeneID" id="591740"/>
<evidence type="ECO:0000256" key="10">
    <source>
        <dbReference type="ARBA" id="ARBA00024323"/>
    </source>
</evidence>
<evidence type="ECO:0000256" key="7">
    <source>
        <dbReference type="ARBA" id="ARBA00023128"/>
    </source>
</evidence>
<evidence type="ECO:0000256" key="11">
    <source>
        <dbReference type="ARBA" id="ARBA00047906"/>
    </source>
</evidence>
<dbReference type="PANTHER" id="PTHR12497:SF0">
    <property type="entry name" value="TAFAZZIN"/>
    <property type="match status" value="1"/>
</dbReference>
<evidence type="ECO:0000256" key="9">
    <source>
        <dbReference type="ARBA" id="ARBA00023315"/>
    </source>
</evidence>
<keyword evidence="9" id="KW-0012">Acyltransferase</keyword>
<dbReference type="GO" id="GO:0005743">
    <property type="term" value="C:mitochondrial inner membrane"/>
    <property type="evidence" value="ECO:0007669"/>
    <property type="project" value="UniProtKB-SubCell"/>
</dbReference>
<dbReference type="InParanoid" id="A0A7M7RGA1"/>
<dbReference type="PANTHER" id="PTHR12497">
    <property type="entry name" value="TAZ PROTEIN TAFAZZIN"/>
    <property type="match status" value="1"/>
</dbReference>
<evidence type="ECO:0000256" key="4">
    <source>
        <dbReference type="ARBA" id="ARBA00022787"/>
    </source>
</evidence>
<name>A0A7M7RGA1_STRPU</name>
<sequence length="264" mass="30269">MPLEKGQWVFPCKPGVIWKIASQATICTTYLLSKFWLCWVNQVQLHHKEILQEQVEQLHLKKRPLITVSNHTSSADDGVLCGLLKFKTFCSLKRTRWTPGASEVAFVAKRYNYYFSLGRVVPVLRGDGVYQRGMDFCLDKLNHCGWTNIYPEGGVNMNGEFIRFKWGVGRLISECTMVPLVVPVWHIGMDDILPNYPPYIPRTNKKVTVIVGQPMDLKESVEKMKAELLSPLEMRKKITDAIQEEMILLKAKAEALHALHVQQR</sequence>
<dbReference type="CTD" id="36405"/>
<dbReference type="SUPFAM" id="SSF69593">
    <property type="entry name" value="Glycerol-3-phosphate (1)-acyltransferase"/>
    <property type="match status" value="1"/>
</dbReference>
<protein>
    <recommendedName>
        <fullName evidence="13">Tafazzin family protein</fullName>
    </recommendedName>
</protein>
<dbReference type="GO" id="GO:0035965">
    <property type="term" value="P:cardiolipin acyl-chain remodeling"/>
    <property type="evidence" value="ECO:0000318"/>
    <property type="project" value="GO_Central"/>
</dbReference>
<dbReference type="OrthoDB" id="193467at2759"/>
<evidence type="ECO:0000256" key="2">
    <source>
        <dbReference type="ARBA" id="ARBA00010524"/>
    </source>
</evidence>
<keyword evidence="6" id="KW-0443">Lipid metabolism</keyword>
<dbReference type="InterPro" id="IPR002123">
    <property type="entry name" value="Plipid/glycerol_acylTrfase"/>
</dbReference>
<keyword evidence="8" id="KW-0472">Membrane</keyword>
<dbReference type="Proteomes" id="UP000007110">
    <property type="component" value="Unassembled WGS sequence"/>
</dbReference>
<dbReference type="FunCoup" id="A0A7M7RGA1">
    <property type="interactions" value="1990"/>
</dbReference>
<dbReference type="GO" id="GO:0007007">
    <property type="term" value="P:inner mitochondrial membrane organization"/>
    <property type="evidence" value="ECO:0000318"/>
    <property type="project" value="GO_Central"/>
</dbReference>
<evidence type="ECO:0000256" key="1">
    <source>
        <dbReference type="ARBA" id="ARBA00004137"/>
    </source>
</evidence>
<evidence type="ECO:0000259" key="14">
    <source>
        <dbReference type="SMART" id="SM00563"/>
    </source>
</evidence>
<dbReference type="EnsemblMetazoa" id="XM_791292">
    <property type="protein sequence ID" value="XP_796385"/>
    <property type="gene ID" value="LOC591740"/>
</dbReference>
<dbReference type="PRINTS" id="PR00979">
    <property type="entry name" value="TAFAZZIN"/>
</dbReference>
<evidence type="ECO:0000313" key="15">
    <source>
        <dbReference type="EnsemblMetazoa" id="XP_796385"/>
    </source>
</evidence>
<comment type="catalytic activity">
    <reaction evidence="11">
        <text>1'-[1,2-diacyl-sn-glycero-3-phospho],3'-[1-acyl-sn-glycero-3-phospho]-glycerol + a 1,2-diacyl-sn-glycero-3-phosphocholine = a cardiolipin + a 1-acyl-sn-glycero-3-phosphocholine</text>
        <dbReference type="Rhea" id="RHEA:33731"/>
        <dbReference type="ChEBI" id="CHEBI:57643"/>
        <dbReference type="ChEBI" id="CHEBI:58168"/>
        <dbReference type="ChEBI" id="CHEBI:62237"/>
        <dbReference type="ChEBI" id="CHEBI:64743"/>
    </reaction>
    <physiologicalReaction direction="left-to-right" evidence="11">
        <dbReference type="Rhea" id="RHEA:33732"/>
    </physiologicalReaction>
    <physiologicalReaction direction="right-to-left" evidence="11">
        <dbReference type="Rhea" id="RHEA:33733"/>
    </physiologicalReaction>
</comment>
<feature type="domain" description="Phospholipid/glycerol acyltransferase" evidence="14">
    <location>
        <begin position="65"/>
        <end position="189"/>
    </location>
</feature>